<dbReference type="EMBL" id="QXML01000012">
    <property type="protein sequence ID" value="RIW12783.1"/>
    <property type="molecule type" value="Genomic_DNA"/>
</dbReference>
<keyword evidence="2" id="KW-1185">Reference proteome</keyword>
<gene>
    <name evidence="1" type="ORF">D0X99_18500</name>
</gene>
<reference evidence="1 2" key="1">
    <citation type="submission" date="2018-09" db="EMBL/GenBank/DDBJ databases">
        <authorList>
            <person name="Wang X."/>
            <person name="Du Z."/>
        </authorList>
    </citation>
    <scope>NUCLEOTIDE SEQUENCE [LARGE SCALE GENOMIC DNA]</scope>
    <source>
        <strain evidence="1 2">N3</strain>
    </source>
</reference>
<dbReference type="RefSeq" id="WP_119479348.1">
    <property type="nucleotide sequence ID" value="NZ_QXML01000012.1"/>
</dbReference>
<name>A0A418PMT5_9BACT</name>
<sequence length="126" mass="13803">MKIWGTVAVVLIFLTSCGIQDGSPNGVFIRVQNNSDVNFKGVTVQSGNSEGIFGDILARTSSDYKEFEYAFRYGAVWLEAEGTDLSLIPNDYAGEIPLKDGFYTYRIGLSSANLTDANLVFDLVKD</sequence>
<comment type="caution">
    <text evidence="1">The sequence shown here is derived from an EMBL/GenBank/DDBJ whole genome shotgun (WGS) entry which is preliminary data.</text>
</comment>
<organism evidence="1 2">
    <name type="scientific">Algoriphagus lacus</name>
    <dbReference type="NCBI Taxonomy" id="2056311"/>
    <lineage>
        <taxon>Bacteria</taxon>
        <taxon>Pseudomonadati</taxon>
        <taxon>Bacteroidota</taxon>
        <taxon>Cytophagia</taxon>
        <taxon>Cytophagales</taxon>
        <taxon>Cyclobacteriaceae</taxon>
        <taxon>Algoriphagus</taxon>
    </lineage>
</organism>
<proteinExistence type="predicted"/>
<dbReference type="Proteomes" id="UP000283522">
    <property type="component" value="Unassembled WGS sequence"/>
</dbReference>
<accession>A0A418PMT5</accession>
<dbReference type="OrthoDB" id="980950at2"/>
<evidence type="ECO:0000313" key="1">
    <source>
        <dbReference type="EMBL" id="RIW12783.1"/>
    </source>
</evidence>
<protein>
    <submittedName>
        <fullName evidence="1">Uncharacterized protein</fullName>
    </submittedName>
</protein>
<evidence type="ECO:0000313" key="2">
    <source>
        <dbReference type="Proteomes" id="UP000283522"/>
    </source>
</evidence>
<dbReference type="PROSITE" id="PS51257">
    <property type="entry name" value="PROKAR_LIPOPROTEIN"/>
    <property type="match status" value="1"/>
</dbReference>
<dbReference type="AlphaFoldDB" id="A0A418PMT5"/>